<gene>
    <name evidence="2" type="ORF">EDL96_07400</name>
</gene>
<reference evidence="2 3" key="1">
    <citation type="submission" date="2018-10" db="EMBL/GenBank/DDBJ databases">
        <title>Kocuria sp. M5W7-7, whole genome shotgun sequence.</title>
        <authorList>
            <person name="Tuo L."/>
        </authorList>
    </citation>
    <scope>NUCLEOTIDE SEQUENCE [LARGE SCALE GENOMIC DNA]</scope>
    <source>
        <strain evidence="2 3">M5W7-7</strain>
    </source>
</reference>
<evidence type="ECO:0000313" key="2">
    <source>
        <dbReference type="EMBL" id="ROZ63352.1"/>
    </source>
</evidence>
<feature type="transmembrane region" description="Helical" evidence="1">
    <location>
        <begin position="25"/>
        <end position="46"/>
    </location>
</feature>
<evidence type="ECO:0000256" key="1">
    <source>
        <dbReference type="SAM" id="Phobius"/>
    </source>
</evidence>
<dbReference type="AlphaFoldDB" id="A0A3N4ABY0"/>
<keyword evidence="3" id="KW-1185">Reference proteome</keyword>
<name>A0A3N4ABY0_9MICC</name>
<accession>A0A3N4ABY0</accession>
<keyword evidence="1" id="KW-1133">Transmembrane helix</keyword>
<feature type="transmembrane region" description="Helical" evidence="1">
    <location>
        <begin position="83"/>
        <end position="108"/>
    </location>
</feature>
<comment type="caution">
    <text evidence="2">The sequence shown here is derived from an EMBL/GenBank/DDBJ whole genome shotgun (WGS) entry which is preliminary data.</text>
</comment>
<keyword evidence="1" id="KW-0472">Membrane</keyword>
<evidence type="ECO:0000313" key="3">
    <source>
        <dbReference type="Proteomes" id="UP000270616"/>
    </source>
</evidence>
<protein>
    <submittedName>
        <fullName evidence="2">TM2 domain-containing protein</fullName>
    </submittedName>
</protein>
<proteinExistence type="predicted"/>
<dbReference type="EMBL" id="RKMF01000007">
    <property type="protein sequence ID" value="ROZ63352.1"/>
    <property type="molecule type" value="Genomic_DNA"/>
</dbReference>
<keyword evidence="1" id="KW-0812">Transmembrane</keyword>
<sequence>MNAGQNPSQLQAAWRFSARRKNETAAWLLWIGGPFLVGLPIHDFYFGDIGKGLAKLGLLVMAFVSFFVGIIITGIAAESNASAAPVGVFLGLGLAGLCILASIAWWIYDGVVMSRRIESKNNQIRQEIASEQGIDPWSF</sequence>
<organism evidence="2 3">
    <name type="scientific">Kocuria soli</name>
    <dbReference type="NCBI Taxonomy" id="2485125"/>
    <lineage>
        <taxon>Bacteria</taxon>
        <taxon>Bacillati</taxon>
        <taxon>Actinomycetota</taxon>
        <taxon>Actinomycetes</taxon>
        <taxon>Micrococcales</taxon>
        <taxon>Micrococcaceae</taxon>
        <taxon>Kocuria</taxon>
    </lineage>
</organism>
<feature type="transmembrane region" description="Helical" evidence="1">
    <location>
        <begin position="58"/>
        <end position="77"/>
    </location>
</feature>
<dbReference type="Proteomes" id="UP000270616">
    <property type="component" value="Unassembled WGS sequence"/>
</dbReference>